<accession>A0A271J2T0</accession>
<organism evidence="6 7">
    <name type="scientific">Rubrivirga marina</name>
    <dbReference type="NCBI Taxonomy" id="1196024"/>
    <lineage>
        <taxon>Bacteria</taxon>
        <taxon>Pseudomonadati</taxon>
        <taxon>Rhodothermota</taxon>
        <taxon>Rhodothermia</taxon>
        <taxon>Rhodothermales</taxon>
        <taxon>Rubricoccaceae</taxon>
        <taxon>Rubrivirga</taxon>
    </lineage>
</organism>
<keyword evidence="4 5" id="KW-0472">Membrane</keyword>
<evidence type="ECO:0008006" key="8">
    <source>
        <dbReference type="Google" id="ProtNLM"/>
    </source>
</evidence>
<dbReference type="PANTHER" id="PTHR30168">
    <property type="entry name" value="PUTATIVE MEMBRANE PROTEIN YPFJ"/>
    <property type="match status" value="1"/>
</dbReference>
<protein>
    <recommendedName>
        <fullName evidence="8">Metalloprotease</fullName>
    </recommendedName>
</protein>
<dbReference type="GO" id="GO:0016020">
    <property type="term" value="C:membrane"/>
    <property type="evidence" value="ECO:0007669"/>
    <property type="project" value="UniProtKB-SubCell"/>
</dbReference>
<sequence>MLIRPGRSSGNLIDRRGGGGGGKIGLGLGGLVLLLIGAFFGLDLRPLLGGGGAAPPPANEQAVEPDDEAGQFVDAVLVETENVWGELYRESGETYREPNVVLYSGLTQTGCGTGQAQMGPFYCPNDQSVYLDLSFFNQLQRMGAQGEFAVAYVIAHEVAHHVQNLEGLLSRSRSNAMSVQTELQADCLAGIWAHHARGEEGRLVLNDADIESGISAAAAVGDDAIQQRSGQAVRPESFTHGSSRQRVDAFLSGYQSGDYRVCFS</sequence>
<keyword evidence="3 5" id="KW-1133">Transmembrane helix</keyword>
<evidence type="ECO:0000313" key="7">
    <source>
        <dbReference type="Proteomes" id="UP000216339"/>
    </source>
</evidence>
<dbReference type="EMBL" id="MQWD01000001">
    <property type="protein sequence ID" value="PAP77802.1"/>
    <property type="molecule type" value="Genomic_DNA"/>
</dbReference>
<dbReference type="OrthoDB" id="9774900at2"/>
<comment type="caution">
    <text evidence="6">The sequence shown here is derived from an EMBL/GenBank/DDBJ whole genome shotgun (WGS) entry which is preliminary data.</text>
</comment>
<keyword evidence="2 5" id="KW-0812">Transmembrane</keyword>
<dbReference type="InterPro" id="IPR007343">
    <property type="entry name" value="Uncharacterised_pept_Zn_put"/>
</dbReference>
<evidence type="ECO:0000256" key="2">
    <source>
        <dbReference type="ARBA" id="ARBA00022692"/>
    </source>
</evidence>
<dbReference type="AlphaFoldDB" id="A0A271J2T0"/>
<reference evidence="6 7" key="1">
    <citation type="submission" date="2016-11" db="EMBL/GenBank/DDBJ databases">
        <title>Study of marine rhodopsin-containing bacteria.</title>
        <authorList>
            <person name="Yoshizawa S."/>
            <person name="Kumagai Y."/>
            <person name="Kogure K."/>
        </authorList>
    </citation>
    <scope>NUCLEOTIDE SEQUENCE [LARGE SCALE GENOMIC DNA]</scope>
    <source>
        <strain evidence="6 7">SAORIC-28</strain>
    </source>
</reference>
<evidence type="ECO:0000256" key="1">
    <source>
        <dbReference type="ARBA" id="ARBA00004167"/>
    </source>
</evidence>
<dbReference type="RefSeq" id="WP_095511471.1">
    <property type="nucleotide sequence ID" value="NZ_MQWD01000001.1"/>
</dbReference>
<proteinExistence type="predicted"/>
<name>A0A271J2T0_9BACT</name>
<dbReference type="Pfam" id="PF04228">
    <property type="entry name" value="Zn_peptidase"/>
    <property type="match status" value="1"/>
</dbReference>
<evidence type="ECO:0000256" key="4">
    <source>
        <dbReference type="ARBA" id="ARBA00023136"/>
    </source>
</evidence>
<dbReference type="PANTHER" id="PTHR30168:SF0">
    <property type="entry name" value="INNER MEMBRANE PROTEIN"/>
    <property type="match status" value="1"/>
</dbReference>
<evidence type="ECO:0000256" key="5">
    <source>
        <dbReference type="SAM" id="Phobius"/>
    </source>
</evidence>
<evidence type="ECO:0000313" key="6">
    <source>
        <dbReference type="EMBL" id="PAP77802.1"/>
    </source>
</evidence>
<dbReference type="Proteomes" id="UP000216339">
    <property type="component" value="Unassembled WGS sequence"/>
</dbReference>
<evidence type="ECO:0000256" key="3">
    <source>
        <dbReference type="ARBA" id="ARBA00022989"/>
    </source>
</evidence>
<dbReference type="SUPFAM" id="SSF55486">
    <property type="entry name" value="Metalloproteases ('zincins'), catalytic domain"/>
    <property type="match status" value="1"/>
</dbReference>
<comment type="subcellular location">
    <subcellularLocation>
        <location evidence="1">Membrane</location>
        <topology evidence="1">Single-pass membrane protein</topology>
    </subcellularLocation>
</comment>
<gene>
    <name evidence="6" type="ORF">BSZ37_15795</name>
</gene>
<keyword evidence="7" id="KW-1185">Reference proteome</keyword>
<feature type="transmembrane region" description="Helical" evidence="5">
    <location>
        <begin position="21"/>
        <end position="42"/>
    </location>
</feature>